<evidence type="ECO:0000256" key="14">
    <source>
        <dbReference type="ARBA" id="ARBA00078138"/>
    </source>
</evidence>
<dbReference type="SUPFAM" id="SSF52833">
    <property type="entry name" value="Thioredoxin-like"/>
    <property type="match status" value="1"/>
</dbReference>
<dbReference type="PANTHER" id="PTHR42801:SF4">
    <property type="entry name" value="AHPC_TSA FAMILY PROTEIN"/>
    <property type="match status" value="1"/>
</dbReference>
<evidence type="ECO:0000256" key="3">
    <source>
        <dbReference type="ARBA" id="ARBA00013017"/>
    </source>
</evidence>
<dbReference type="InterPro" id="IPR036249">
    <property type="entry name" value="Thioredoxin-like_sf"/>
</dbReference>
<evidence type="ECO:0000256" key="15">
    <source>
        <dbReference type="PIRSR" id="PIRSR000239-1"/>
    </source>
</evidence>
<evidence type="ECO:0000313" key="17">
    <source>
        <dbReference type="EMBL" id="MDO7252812.1"/>
    </source>
</evidence>
<keyword evidence="6 18" id="KW-0560">Oxidoreductase</keyword>
<dbReference type="NCBIfam" id="NF006960">
    <property type="entry name" value="PRK09437.1"/>
    <property type="match status" value="1"/>
</dbReference>
<evidence type="ECO:0000256" key="8">
    <source>
        <dbReference type="ARBA" id="ARBA00023284"/>
    </source>
</evidence>
<dbReference type="GO" id="GO:0005737">
    <property type="term" value="C:cytoplasm"/>
    <property type="evidence" value="ECO:0007669"/>
    <property type="project" value="TreeGrafter"/>
</dbReference>
<evidence type="ECO:0000256" key="7">
    <source>
        <dbReference type="ARBA" id="ARBA00023157"/>
    </source>
</evidence>
<dbReference type="Proteomes" id="UP001177258">
    <property type="component" value="Unassembled WGS sequence"/>
</dbReference>
<organism evidence="18 19">
    <name type="scientific">Helicobacter cappadocius</name>
    <dbReference type="NCBI Taxonomy" id="3063998"/>
    <lineage>
        <taxon>Bacteria</taxon>
        <taxon>Pseudomonadati</taxon>
        <taxon>Campylobacterota</taxon>
        <taxon>Epsilonproteobacteria</taxon>
        <taxon>Campylobacterales</taxon>
        <taxon>Helicobacteraceae</taxon>
        <taxon>Helicobacter</taxon>
    </lineage>
</organism>
<dbReference type="GO" id="GO:0045454">
    <property type="term" value="P:cell redox homeostasis"/>
    <property type="evidence" value="ECO:0007669"/>
    <property type="project" value="TreeGrafter"/>
</dbReference>
<sequence>MKLEIGDKAPFFKLKNQDDVEIALTDLISKKVILYFYPKDNTPGCTIEALDFTEMIDEFEKKGAVVVGISPDSTKSHKKFIQNKELKHILLSDTDKAVATSYGAYGKKMMYGKEVFGIIRSSFIIGQDGRIEKIFYNIKAKGHAKDVLDSL</sequence>
<dbReference type="FunFam" id="3.40.30.10:FF:000007">
    <property type="entry name" value="Thioredoxin-dependent thiol peroxidase"/>
    <property type="match status" value="1"/>
</dbReference>
<dbReference type="Gene3D" id="3.40.30.10">
    <property type="entry name" value="Glutaredoxin"/>
    <property type="match status" value="1"/>
</dbReference>
<reference evidence="17 19" key="3">
    <citation type="journal article" date="2024" name="Syst. Appl. Microbiol.">
        <title>Helicobacter cappadocius sp. nov., from lizards: The first psychrotrophic Helicobacter species.</title>
        <authorList>
            <person name="Aydin F."/>
            <person name="Tarhane S."/>
            <person name="Karakaya E."/>
            <person name="Abay S."/>
            <person name="Kayman T."/>
            <person name="Guran O."/>
            <person name="Bozkurt E."/>
            <person name="Uzum N."/>
            <person name="Avci A."/>
            <person name="Olgun K."/>
            <person name="Jablonski D."/>
            <person name="Guran C."/>
            <person name="Burcin Saticioglu I."/>
        </authorList>
    </citation>
    <scope>NUCLEOTIDE SEQUENCE [LARGE SCALE GENOMIC DNA]</scope>
    <source>
        <strain evidence="17">Faydin-H75</strain>
        <strain evidence="19">faydin-H76</strain>
    </source>
</reference>
<dbReference type="GO" id="GO:0034599">
    <property type="term" value="P:cellular response to oxidative stress"/>
    <property type="evidence" value="ECO:0007669"/>
    <property type="project" value="TreeGrafter"/>
</dbReference>
<dbReference type="PIRSF" id="PIRSF000239">
    <property type="entry name" value="AHPC"/>
    <property type="match status" value="1"/>
</dbReference>
<evidence type="ECO:0000313" key="20">
    <source>
        <dbReference type="Proteomes" id="UP001240777"/>
    </source>
</evidence>
<evidence type="ECO:0000313" key="18">
    <source>
        <dbReference type="EMBL" id="MDP2538855.1"/>
    </source>
</evidence>
<evidence type="ECO:0000256" key="4">
    <source>
        <dbReference type="ARBA" id="ARBA00022559"/>
    </source>
</evidence>
<dbReference type="InterPro" id="IPR013766">
    <property type="entry name" value="Thioredoxin_domain"/>
</dbReference>
<keyword evidence="5" id="KW-0049">Antioxidant</keyword>
<dbReference type="Pfam" id="PF00578">
    <property type="entry name" value="AhpC-TSA"/>
    <property type="match status" value="1"/>
</dbReference>
<keyword evidence="8" id="KW-0676">Redox-active center</keyword>
<evidence type="ECO:0000256" key="9">
    <source>
        <dbReference type="ARBA" id="ARBA00032824"/>
    </source>
</evidence>
<comment type="caution">
    <text evidence="18">The sequence shown here is derived from an EMBL/GenBank/DDBJ whole genome shotgun (WGS) entry which is preliminary data.</text>
</comment>
<evidence type="ECO:0000256" key="2">
    <source>
        <dbReference type="ARBA" id="ARBA00011245"/>
    </source>
</evidence>
<evidence type="ECO:0000256" key="11">
    <source>
        <dbReference type="ARBA" id="ARBA00042639"/>
    </source>
</evidence>
<evidence type="ECO:0000256" key="10">
    <source>
        <dbReference type="ARBA" id="ARBA00038489"/>
    </source>
</evidence>
<keyword evidence="7" id="KW-1015">Disulfide bond</keyword>
<evidence type="ECO:0000256" key="1">
    <source>
        <dbReference type="ARBA" id="ARBA00003330"/>
    </source>
</evidence>
<dbReference type="PROSITE" id="PS51352">
    <property type="entry name" value="THIOREDOXIN_2"/>
    <property type="match status" value="1"/>
</dbReference>
<feature type="domain" description="Thioredoxin" evidence="16">
    <location>
        <begin position="3"/>
        <end position="151"/>
    </location>
</feature>
<evidence type="ECO:0000256" key="13">
    <source>
        <dbReference type="ARBA" id="ARBA00072587"/>
    </source>
</evidence>
<comment type="similarity">
    <text evidence="10">Belongs to the peroxiredoxin family. BCP/PrxQ subfamily.</text>
</comment>
<evidence type="ECO:0000259" key="16">
    <source>
        <dbReference type="PROSITE" id="PS51352"/>
    </source>
</evidence>
<accession>A0AA90PUA1</accession>
<comment type="subunit">
    <text evidence="2">Monomer.</text>
</comment>
<dbReference type="InterPro" id="IPR050924">
    <property type="entry name" value="Peroxiredoxin_BCP/PrxQ"/>
</dbReference>
<evidence type="ECO:0000256" key="6">
    <source>
        <dbReference type="ARBA" id="ARBA00023002"/>
    </source>
</evidence>
<dbReference type="InterPro" id="IPR000866">
    <property type="entry name" value="AhpC/TSA"/>
</dbReference>
<dbReference type="EC" id="1.11.1.24" evidence="3"/>
<evidence type="ECO:0000313" key="19">
    <source>
        <dbReference type="Proteomes" id="UP001177258"/>
    </source>
</evidence>
<dbReference type="PANTHER" id="PTHR42801">
    <property type="entry name" value="THIOREDOXIN-DEPENDENT PEROXIDE REDUCTASE"/>
    <property type="match status" value="1"/>
</dbReference>
<dbReference type="Proteomes" id="UP001240777">
    <property type="component" value="Unassembled WGS sequence"/>
</dbReference>
<reference evidence="17" key="2">
    <citation type="submission" date="2023-07" db="EMBL/GenBank/DDBJ databases">
        <authorList>
            <person name="Aydin F."/>
            <person name="Tarhane S."/>
            <person name="Saticioglu I.B."/>
            <person name="Karakaya E."/>
            <person name="Abay S."/>
            <person name="Guran O."/>
            <person name="Bozkurt E."/>
            <person name="Uzum N."/>
            <person name="Olgun K."/>
            <person name="Jablonski D."/>
        </authorList>
    </citation>
    <scope>NUCLEOTIDE SEQUENCE</scope>
    <source>
        <strain evidence="17">Faydin-H75</strain>
    </source>
</reference>
<keyword evidence="4 18" id="KW-0575">Peroxidase</keyword>
<evidence type="ECO:0000256" key="5">
    <source>
        <dbReference type="ARBA" id="ARBA00022862"/>
    </source>
</evidence>
<dbReference type="CDD" id="cd03017">
    <property type="entry name" value="PRX_BCP"/>
    <property type="match status" value="1"/>
</dbReference>
<dbReference type="InterPro" id="IPR024706">
    <property type="entry name" value="Peroxiredoxin_AhpC-typ"/>
</dbReference>
<feature type="active site" description="Cysteine sulfenic acid (-SOH) intermediate; for peroxidase activity" evidence="15">
    <location>
        <position position="45"/>
    </location>
</feature>
<evidence type="ECO:0000256" key="12">
    <source>
        <dbReference type="ARBA" id="ARBA00049091"/>
    </source>
</evidence>
<dbReference type="AlphaFoldDB" id="A0AA90PUA1"/>
<comment type="function">
    <text evidence="1">Thiol-specific peroxidase that catalyzes the reduction of hydrogen peroxide and organic hydroperoxides to water and alcohols, respectively. Plays a role in cell protection against oxidative stress by detoxifying peroxides and as sensor of hydrogen peroxide-mediated signaling events.</text>
</comment>
<proteinExistence type="inferred from homology"/>
<protein>
    <recommendedName>
        <fullName evidence="13">Putative peroxiredoxin bcp</fullName>
        <ecNumber evidence="3">1.11.1.24</ecNumber>
    </recommendedName>
    <alternativeName>
        <fullName evidence="14">Bacterioferritin comigratory protein homolog</fullName>
    </alternativeName>
    <alternativeName>
        <fullName evidence="9">Thioredoxin peroxidase</fullName>
    </alternativeName>
    <alternativeName>
        <fullName evidence="11">Thioredoxin-dependent peroxiredoxin Bcp</fullName>
    </alternativeName>
</protein>
<comment type="catalytic activity">
    <reaction evidence="12">
        <text>a hydroperoxide + [thioredoxin]-dithiol = an alcohol + [thioredoxin]-disulfide + H2O</text>
        <dbReference type="Rhea" id="RHEA:62620"/>
        <dbReference type="Rhea" id="RHEA-COMP:10698"/>
        <dbReference type="Rhea" id="RHEA-COMP:10700"/>
        <dbReference type="ChEBI" id="CHEBI:15377"/>
        <dbReference type="ChEBI" id="CHEBI:29950"/>
        <dbReference type="ChEBI" id="CHEBI:30879"/>
        <dbReference type="ChEBI" id="CHEBI:35924"/>
        <dbReference type="ChEBI" id="CHEBI:50058"/>
        <dbReference type="EC" id="1.11.1.24"/>
    </reaction>
</comment>
<reference evidence="18 20" key="1">
    <citation type="submission" date="2023-07" db="EMBL/GenBank/DDBJ databases">
        <title>Unpublished Manusciprt.</title>
        <authorList>
            <person name="Aydin F."/>
            <person name="Tarhane S."/>
            <person name="Saticioglu I.B."/>
            <person name="Karakaya E."/>
            <person name="Abay S."/>
            <person name="Guran O."/>
            <person name="Bozkurt E."/>
            <person name="Uzum N."/>
            <person name="Olgun K."/>
            <person name="Jablonski D."/>
        </authorList>
    </citation>
    <scope>NUCLEOTIDE SEQUENCE</scope>
    <source>
        <strain evidence="20">faydin-H75</strain>
        <strain evidence="18">Faydin-H76</strain>
    </source>
</reference>
<name>A0AA90PUA1_9HELI</name>
<dbReference type="EMBL" id="JAUYZK010000004">
    <property type="protein sequence ID" value="MDP2538855.1"/>
    <property type="molecule type" value="Genomic_DNA"/>
</dbReference>
<gene>
    <name evidence="18" type="primary">bcp</name>
    <name evidence="17" type="ORF">Q5I04_02650</name>
    <name evidence="18" type="ORF">Q5I06_03580</name>
</gene>
<dbReference type="GO" id="GO:0008379">
    <property type="term" value="F:thioredoxin peroxidase activity"/>
    <property type="evidence" value="ECO:0007669"/>
    <property type="project" value="TreeGrafter"/>
</dbReference>
<dbReference type="RefSeq" id="WP_305516657.1">
    <property type="nucleotide sequence ID" value="NZ_JAUPEV010000003.1"/>
</dbReference>
<dbReference type="EMBL" id="JAUPEV010000003">
    <property type="protein sequence ID" value="MDO7252812.1"/>
    <property type="molecule type" value="Genomic_DNA"/>
</dbReference>
<keyword evidence="20" id="KW-1185">Reference proteome</keyword>